<evidence type="ECO:0008006" key="2">
    <source>
        <dbReference type="Google" id="ProtNLM"/>
    </source>
</evidence>
<dbReference type="Gene3D" id="3.10.129.10">
    <property type="entry name" value="Hotdog Thioesterase"/>
    <property type="match status" value="1"/>
</dbReference>
<comment type="caution">
    <text evidence="1">The sequence shown here is derived from an EMBL/GenBank/DDBJ whole genome shotgun (WGS) entry which is preliminary data.</text>
</comment>
<proteinExistence type="predicted"/>
<reference evidence="1" key="1">
    <citation type="submission" date="2019-08" db="EMBL/GenBank/DDBJ databases">
        <authorList>
            <person name="Kucharzyk K."/>
            <person name="Murdoch R.W."/>
            <person name="Higgins S."/>
            <person name="Loffler F."/>
        </authorList>
    </citation>
    <scope>NUCLEOTIDE SEQUENCE</scope>
</reference>
<dbReference type="CDD" id="cd03443">
    <property type="entry name" value="PaaI_thioesterase"/>
    <property type="match status" value="1"/>
</dbReference>
<dbReference type="EMBL" id="VSSQ01020582">
    <property type="protein sequence ID" value="MPM65559.1"/>
    <property type="molecule type" value="Genomic_DNA"/>
</dbReference>
<organism evidence="1">
    <name type="scientific">bioreactor metagenome</name>
    <dbReference type="NCBI Taxonomy" id="1076179"/>
    <lineage>
        <taxon>unclassified sequences</taxon>
        <taxon>metagenomes</taxon>
        <taxon>ecological metagenomes</taxon>
    </lineage>
</organism>
<name>A0A645BJB0_9ZZZZ</name>
<gene>
    <name evidence="1" type="ORF">SDC9_112456</name>
</gene>
<dbReference type="SUPFAM" id="SSF54637">
    <property type="entry name" value="Thioesterase/thiol ester dehydrase-isomerase"/>
    <property type="match status" value="1"/>
</dbReference>
<evidence type="ECO:0000313" key="1">
    <source>
        <dbReference type="EMBL" id="MPM65559.1"/>
    </source>
</evidence>
<protein>
    <recommendedName>
        <fullName evidence="2">Thioesterase domain-containing protein</fullName>
    </recommendedName>
</protein>
<dbReference type="InterPro" id="IPR029069">
    <property type="entry name" value="HotDog_dom_sf"/>
</dbReference>
<dbReference type="AlphaFoldDB" id="A0A645BJB0"/>
<sequence>MNSQDVSALVMAIYDKAIFVPVFSHIKIDEVRCGGAKASLIIDAARHLSKQGFVQSGVLTALTDVTSRVTGASVGVMAGTLSFSMNLTKAISACKIVEVNSVIKHHGRRTMVIASEIKDENNFLLATALTTMSVDGFFDEIPRKW</sequence>
<accession>A0A645BJB0</accession>